<gene>
    <name evidence="1" type="ORF">LNTAR_19357</name>
</gene>
<keyword evidence="2" id="KW-1185">Reference proteome</keyword>
<comment type="caution">
    <text evidence="1">The sequence shown here is derived from an EMBL/GenBank/DDBJ whole genome shotgun (WGS) entry which is preliminary data.</text>
</comment>
<accession>A6DQT7</accession>
<reference evidence="1 2" key="1">
    <citation type="journal article" date="2010" name="J. Bacteriol.">
        <title>Genome sequence of Lentisphaera araneosa HTCC2155T, the type species of the order Lentisphaerales in the phylum Lentisphaerae.</title>
        <authorList>
            <person name="Thrash J.C."/>
            <person name="Cho J.C."/>
            <person name="Vergin K.L."/>
            <person name="Morris R.M."/>
            <person name="Giovannoni S.J."/>
        </authorList>
    </citation>
    <scope>NUCLEOTIDE SEQUENCE [LARGE SCALE GENOMIC DNA]</scope>
    <source>
        <strain evidence="1 2">HTCC2155</strain>
    </source>
</reference>
<organism evidence="1 2">
    <name type="scientific">Lentisphaera araneosa HTCC2155</name>
    <dbReference type="NCBI Taxonomy" id="313628"/>
    <lineage>
        <taxon>Bacteria</taxon>
        <taxon>Pseudomonadati</taxon>
        <taxon>Lentisphaerota</taxon>
        <taxon>Lentisphaeria</taxon>
        <taxon>Lentisphaerales</taxon>
        <taxon>Lentisphaeraceae</taxon>
        <taxon>Lentisphaera</taxon>
    </lineage>
</organism>
<evidence type="ECO:0000313" key="2">
    <source>
        <dbReference type="Proteomes" id="UP000004947"/>
    </source>
</evidence>
<dbReference type="eggNOG" id="ENOG5033KA0">
    <property type="taxonomic scope" value="Bacteria"/>
</dbReference>
<dbReference type="OrthoDB" id="6399559at2"/>
<sequence>MKRLRKIALNLNRSDWPNDYGYQFLLRSRCLCNYIERRLKKEIVELIDSTKIVITGEKRENSQFYINSSNIACLNVPFNPETYDLLKEHEYNAYMVNFLKEHITNEPNICNQEANKLFDIITDFENEGSINKFIYKKKINKDKKLKIILEQTLTVSEFVLKLDIQKSKESVYSKIILKTDPDELAFHYRYKDIVFEDNFLIVTSRTSEPLIKLNLDEIEHKNNT</sequence>
<dbReference type="RefSeq" id="WP_007280210.1">
    <property type="nucleotide sequence ID" value="NZ_ABCK01000021.1"/>
</dbReference>
<name>A6DQT7_9BACT</name>
<dbReference type="EMBL" id="ABCK01000021">
    <property type="protein sequence ID" value="EDM25987.1"/>
    <property type="molecule type" value="Genomic_DNA"/>
</dbReference>
<dbReference type="Proteomes" id="UP000004947">
    <property type="component" value="Unassembled WGS sequence"/>
</dbReference>
<dbReference type="AlphaFoldDB" id="A6DQT7"/>
<protein>
    <submittedName>
        <fullName evidence="1">Uncharacterized protein</fullName>
    </submittedName>
</protein>
<dbReference type="STRING" id="313628.LNTAR_19357"/>
<evidence type="ECO:0000313" key="1">
    <source>
        <dbReference type="EMBL" id="EDM25987.1"/>
    </source>
</evidence>
<proteinExistence type="predicted"/>